<evidence type="ECO:0000313" key="3">
    <source>
        <dbReference type="Proteomes" id="UP001631993"/>
    </source>
</evidence>
<gene>
    <name evidence="2" type="primary">tpg</name>
    <name evidence="2" type="ORF">ACKI1S_46905</name>
</gene>
<sequence length="220" mass="25020">MIDSDDTQPPAPHRNRVLDALKRAERKVFTRPAPKSAKAQMKFLYTRTKQSTKALAEQLGVSTRTVQRYRAGQQTKPQKRLRATLVEVTESQWQPQARAQARERAATSSCMMVEVTAHFRFTCTGSSDDGRERTITTPISLAHLRQRDPPPTGGRCDRGRPASGRRRGHNRVVFHGVRQPRRRTPSRFHGRTVERFPVLNTRNSEPAIKRFVSRSAIVVT</sequence>
<protein>
    <submittedName>
        <fullName evidence="2">Telomere-protecting terminal protein Tpg</fullName>
    </submittedName>
</protein>
<evidence type="ECO:0000256" key="1">
    <source>
        <dbReference type="SAM" id="MobiDB-lite"/>
    </source>
</evidence>
<dbReference type="Proteomes" id="UP001631993">
    <property type="component" value="Unassembled WGS sequence"/>
</dbReference>
<keyword evidence="3" id="KW-1185">Reference proteome</keyword>
<feature type="region of interest" description="Disordered" evidence="1">
    <location>
        <begin position="144"/>
        <end position="169"/>
    </location>
</feature>
<accession>A0ABW9IYV1</accession>
<dbReference type="EMBL" id="JBJVNE010000079">
    <property type="protein sequence ID" value="MFM9653588.1"/>
    <property type="molecule type" value="Genomic_DNA"/>
</dbReference>
<reference evidence="2 3" key="1">
    <citation type="submission" date="2024-12" db="EMBL/GenBank/DDBJ databases">
        <title>Forecasting of Potato common scab and diversities of Pathogenic streptomyces spp. in china.</title>
        <authorList>
            <person name="Handique U."/>
            <person name="Wu J."/>
        </authorList>
    </citation>
    <scope>NUCLEOTIDE SEQUENCE [LARGE SCALE GENOMIC DNA]</scope>
    <source>
        <strain evidence="2 3">ZRIMU1585</strain>
    </source>
</reference>
<dbReference type="RefSeq" id="WP_409085569.1">
    <property type="nucleotide sequence ID" value="NZ_JBJVMW010000056.1"/>
</dbReference>
<proteinExistence type="predicted"/>
<name>A0ABW9IYV1_STRGJ</name>
<comment type="caution">
    <text evidence="2">The sequence shown here is derived from an EMBL/GenBank/DDBJ whole genome shotgun (WGS) entry which is preliminary data.</text>
</comment>
<evidence type="ECO:0000313" key="2">
    <source>
        <dbReference type="EMBL" id="MFM9653588.1"/>
    </source>
</evidence>
<dbReference type="NCBIfam" id="NF047541">
    <property type="entry name" value="telomere_Tpg"/>
    <property type="match status" value="1"/>
</dbReference>
<organism evidence="2 3">
    <name type="scientific">Streptomyces galilaeus</name>
    <dbReference type="NCBI Taxonomy" id="33899"/>
    <lineage>
        <taxon>Bacteria</taxon>
        <taxon>Bacillati</taxon>
        <taxon>Actinomycetota</taxon>
        <taxon>Actinomycetes</taxon>
        <taxon>Kitasatosporales</taxon>
        <taxon>Streptomycetaceae</taxon>
        <taxon>Streptomyces</taxon>
    </lineage>
</organism>
<dbReference type="InterPro" id="IPR058118">
    <property type="entry name" value="Tpg"/>
</dbReference>